<dbReference type="AlphaFoldDB" id="A0A2I1G2Z7"/>
<sequence>MVRKTRSKSYSSNKTNNTTSKNKITHKRQRTSNSTIEESTGKKKGNSSNPSGESFDADDARKDLLDDLLVVPLDEFNTPHNSTSFNNESLEESDKSPIKKSNSNVTDKSEKRLLHYKPNINSRAGLSENNTDTISTGDSASHNKNSEYYIYKRTDDNTSPNTSSDEDTTTRDNFQDEPLSDGPSNNSDMSVKDSNKHKPKYTLCYTPEITDNSRGQEAAPQPHTAGQDLSSRHFINLDPSINHATSDMLATLVNETKIMFLRARNPPPAAYMELAKSVAPGYTETSKTISFLKTKINAYYADHRSRLNSGARAYGEEYIDINGVTLENMPNVESLGSFVNDTVIYQCLKNPFAQVSDEWWDNDKDAVNAFRLLIAKCIKIHMINILKCIDEPLLTNASALNEVKTLDYITRDLTLPHHNQTNFANEINFNALEASTSYRNGRGRGRGRGHFYGRGRGGFGRRH</sequence>
<feature type="region of interest" description="Disordered" evidence="1">
    <location>
        <begin position="1"/>
        <end position="60"/>
    </location>
</feature>
<dbReference type="VEuPathDB" id="FungiDB:FUN_005015"/>
<feature type="compositionally biased region" description="Polar residues" evidence="1">
    <location>
        <begin position="78"/>
        <end position="88"/>
    </location>
</feature>
<evidence type="ECO:0000256" key="1">
    <source>
        <dbReference type="SAM" id="MobiDB-lite"/>
    </source>
</evidence>
<reference evidence="2 3" key="1">
    <citation type="submission" date="2015-10" db="EMBL/GenBank/DDBJ databases">
        <title>Genome analyses suggest a sexual origin of heterokaryosis in a supposedly ancient asexual fungus.</title>
        <authorList>
            <person name="Ropars J."/>
            <person name="Sedzielewska K."/>
            <person name="Noel J."/>
            <person name="Charron P."/>
            <person name="Farinelli L."/>
            <person name="Marton T."/>
            <person name="Kruger M."/>
            <person name="Pelin A."/>
            <person name="Brachmann A."/>
            <person name="Corradi N."/>
        </authorList>
    </citation>
    <scope>NUCLEOTIDE SEQUENCE [LARGE SCALE GENOMIC DNA]</scope>
    <source>
        <strain evidence="2 3">A4</strain>
    </source>
</reference>
<feature type="compositionally biased region" description="Low complexity" evidence="1">
    <location>
        <begin position="8"/>
        <end position="22"/>
    </location>
</feature>
<name>A0A2I1G2Z7_9GLOM</name>
<evidence type="ECO:0000313" key="3">
    <source>
        <dbReference type="Proteomes" id="UP000234323"/>
    </source>
</evidence>
<proteinExistence type="predicted"/>
<dbReference type="EMBL" id="LLXI01000126">
    <property type="protein sequence ID" value="PKY40983.1"/>
    <property type="molecule type" value="Genomic_DNA"/>
</dbReference>
<comment type="caution">
    <text evidence="2">The sequence shown here is derived from an EMBL/GenBank/DDBJ whole genome shotgun (WGS) entry which is preliminary data.</text>
</comment>
<accession>A0A2I1G2Z7</accession>
<feature type="compositionally biased region" description="Polar residues" evidence="1">
    <location>
        <begin position="119"/>
        <end position="143"/>
    </location>
</feature>
<feature type="region of interest" description="Disordered" evidence="1">
    <location>
        <begin position="76"/>
        <end position="199"/>
    </location>
</feature>
<protein>
    <submittedName>
        <fullName evidence="2">Uncharacterized protein</fullName>
    </submittedName>
</protein>
<dbReference type="VEuPathDB" id="FungiDB:RhiirFUN_012928"/>
<dbReference type="VEuPathDB" id="FungiDB:FUN_022357"/>
<dbReference type="Proteomes" id="UP000234323">
    <property type="component" value="Unassembled WGS sequence"/>
</dbReference>
<organism evidence="2 3">
    <name type="scientific">Rhizophagus irregularis</name>
    <dbReference type="NCBI Taxonomy" id="588596"/>
    <lineage>
        <taxon>Eukaryota</taxon>
        <taxon>Fungi</taxon>
        <taxon>Fungi incertae sedis</taxon>
        <taxon>Mucoromycota</taxon>
        <taxon>Glomeromycotina</taxon>
        <taxon>Glomeromycetes</taxon>
        <taxon>Glomerales</taxon>
        <taxon>Glomeraceae</taxon>
        <taxon>Rhizophagus</taxon>
    </lineage>
</organism>
<evidence type="ECO:0000313" key="2">
    <source>
        <dbReference type="EMBL" id="PKY40983.1"/>
    </source>
</evidence>
<dbReference type="VEuPathDB" id="FungiDB:RhiirA1_543264"/>
<gene>
    <name evidence="2" type="ORF">RhiirA4_539255</name>
</gene>
<keyword evidence="3" id="KW-1185">Reference proteome</keyword>